<dbReference type="InterPro" id="IPR039418">
    <property type="entry name" value="LexA-like"/>
</dbReference>
<evidence type="ECO:0000256" key="3">
    <source>
        <dbReference type="ARBA" id="ARBA00023163"/>
    </source>
</evidence>
<sequence length="223" mass="25299">MDEHQTQEWRIKRLAELAHREGGNAALGRRLGYKDGAYVGQMLRGDRVISEKTVMAVHSIPGYSGWFDTEDDSKRPTRIDLDDNPEYPAIRRVQFKLSAGASGFGVTYLDNEAPPIVFKREWYDERGFKPEKLFATGVRNGSMEPGLWDGDTVVVNTAQTEPKDGCVFAVNYEGELSIKRLIRDEGKWWLSSDNPDKRLYPRKACHSGVVLIGEIVHKQSERI</sequence>
<reference evidence="5 6" key="1">
    <citation type="submission" date="2021-11" db="EMBL/GenBank/DDBJ databases">
        <title>Genome sequence.</title>
        <authorList>
            <person name="Sun Q."/>
        </authorList>
    </citation>
    <scope>NUCLEOTIDE SEQUENCE [LARGE SCALE GENOMIC DNA]</scope>
    <source>
        <strain evidence="5 6">KCTC 12005</strain>
    </source>
</reference>
<protein>
    <submittedName>
        <fullName evidence="5">S24 family peptidase</fullName>
    </submittedName>
</protein>
<dbReference type="SUPFAM" id="SSF51306">
    <property type="entry name" value="LexA/Signal peptidase"/>
    <property type="match status" value="1"/>
</dbReference>
<gene>
    <name evidence="5" type="ORF">LPW39_07075</name>
</gene>
<proteinExistence type="predicted"/>
<evidence type="ECO:0000313" key="6">
    <source>
        <dbReference type="Proteomes" id="UP001199260"/>
    </source>
</evidence>
<keyword evidence="3" id="KW-0804">Transcription</keyword>
<keyword evidence="6" id="KW-1185">Reference proteome</keyword>
<dbReference type="RefSeq" id="WP_230772963.1">
    <property type="nucleotide sequence ID" value="NZ_JAJNCT010000007.1"/>
</dbReference>
<comment type="caution">
    <text evidence="5">The sequence shown here is derived from an EMBL/GenBank/DDBJ whole genome shotgun (WGS) entry which is preliminary data.</text>
</comment>
<keyword evidence="2" id="KW-0238">DNA-binding</keyword>
<dbReference type="Pfam" id="PF00717">
    <property type="entry name" value="Peptidase_S24"/>
    <property type="match status" value="1"/>
</dbReference>
<feature type="domain" description="Peptidase S24/S26A/S26B/S26C" evidence="4">
    <location>
        <begin position="98"/>
        <end position="200"/>
    </location>
</feature>
<evidence type="ECO:0000256" key="1">
    <source>
        <dbReference type="ARBA" id="ARBA00023015"/>
    </source>
</evidence>
<dbReference type="GO" id="GO:0003677">
    <property type="term" value="F:DNA binding"/>
    <property type="evidence" value="ECO:0007669"/>
    <property type="project" value="UniProtKB-KW"/>
</dbReference>
<dbReference type="PANTHER" id="PTHR40661">
    <property type="match status" value="1"/>
</dbReference>
<evidence type="ECO:0000313" key="5">
    <source>
        <dbReference type="EMBL" id="MCD2164895.1"/>
    </source>
</evidence>
<dbReference type="PANTHER" id="PTHR40661:SF1">
    <property type="entry name" value="HTH CRO_C1-TYPE DOMAIN-CONTAINING PROTEIN"/>
    <property type="match status" value="1"/>
</dbReference>
<organism evidence="5 6">
    <name type="scientific">Comamonas koreensis</name>
    <dbReference type="NCBI Taxonomy" id="160825"/>
    <lineage>
        <taxon>Bacteria</taxon>
        <taxon>Pseudomonadati</taxon>
        <taxon>Pseudomonadota</taxon>
        <taxon>Betaproteobacteria</taxon>
        <taxon>Burkholderiales</taxon>
        <taxon>Comamonadaceae</taxon>
        <taxon>Comamonas</taxon>
    </lineage>
</organism>
<evidence type="ECO:0000256" key="2">
    <source>
        <dbReference type="ARBA" id="ARBA00023125"/>
    </source>
</evidence>
<dbReference type="InterPro" id="IPR036286">
    <property type="entry name" value="LexA/Signal_pep-like_sf"/>
</dbReference>
<name>A0AAW4XUT8_9BURK</name>
<evidence type="ECO:0000259" key="4">
    <source>
        <dbReference type="Pfam" id="PF00717"/>
    </source>
</evidence>
<keyword evidence="1" id="KW-0805">Transcription regulation</keyword>
<dbReference type="EMBL" id="JAJNCT010000007">
    <property type="protein sequence ID" value="MCD2164895.1"/>
    <property type="molecule type" value="Genomic_DNA"/>
</dbReference>
<dbReference type="Gene3D" id="2.10.109.10">
    <property type="entry name" value="Umud Fragment, subunit A"/>
    <property type="match status" value="1"/>
</dbReference>
<dbReference type="AlphaFoldDB" id="A0AAW4XUT8"/>
<dbReference type="InterPro" id="IPR015927">
    <property type="entry name" value="Peptidase_S24_S26A/B/C"/>
</dbReference>
<dbReference type="CDD" id="cd06529">
    <property type="entry name" value="S24_LexA-like"/>
    <property type="match status" value="1"/>
</dbReference>
<accession>A0AAW4XUT8</accession>
<dbReference type="Proteomes" id="UP001199260">
    <property type="component" value="Unassembled WGS sequence"/>
</dbReference>